<organism evidence="1 2">
    <name type="scientific">Amphritea atlantica</name>
    <dbReference type="NCBI Taxonomy" id="355243"/>
    <lineage>
        <taxon>Bacteria</taxon>
        <taxon>Pseudomonadati</taxon>
        <taxon>Pseudomonadota</taxon>
        <taxon>Gammaproteobacteria</taxon>
        <taxon>Oceanospirillales</taxon>
        <taxon>Oceanospirillaceae</taxon>
        <taxon>Amphritea</taxon>
    </lineage>
</organism>
<accession>A0A1H9GDV9</accession>
<reference evidence="2" key="1">
    <citation type="submission" date="2016-10" db="EMBL/GenBank/DDBJ databases">
        <authorList>
            <person name="Varghese N."/>
            <person name="Submissions S."/>
        </authorList>
    </citation>
    <scope>NUCLEOTIDE SEQUENCE [LARGE SCALE GENOMIC DNA]</scope>
    <source>
        <strain evidence="2">DSM 18887</strain>
    </source>
</reference>
<dbReference type="Pfam" id="PF11112">
    <property type="entry name" value="PyocinActivator"/>
    <property type="match status" value="1"/>
</dbReference>
<dbReference type="InterPro" id="IPR020518">
    <property type="entry name" value="Tscrpt_reg_PrtN"/>
</dbReference>
<dbReference type="GO" id="GO:0006355">
    <property type="term" value="P:regulation of DNA-templated transcription"/>
    <property type="evidence" value="ECO:0007669"/>
    <property type="project" value="InterPro"/>
</dbReference>
<keyword evidence="2" id="KW-1185">Reference proteome</keyword>
<gene>
    <name evidence="1" type="ORF">SAMN03080615_01627</name>
</gene>
<dbReference type="Proteomes" id="UP000198749">
    <property type="component" value="Unassembled WGS sequence"/>
</dbReference>
<dbReference type="RefSeq" id="WP_091356430.1">
    <property type="nucleotide sequence ID" value="NZ_AP025284.1"/>
</dbReference>
<sequence length="106" mass="12189">MKRQTNIADSNRPALQQYNSTALMLMLQYGSPTVELRTICHLFGFKDEYEANRAASEGRLPITVSKLRDSQKSPYLIHVEDLATFIEQQRQRGAEEQASWTKRRSA</sequence>
<dbReference type="EMBL" id="FOGB01000004">
    <property type="protein sequence ID" value="SEQ48291.1"/>
    <property type="molecule type" value="Genomic_DNA"/>
</dbReference>
<evidence type="ECO:0000313" key="1">
    <source>
        <dbReference type="EMBL" id="SEQ48291.1"/>
    </source>
</evidence>
<name>A0A1H9GDV9_9GAMM</name>
<dbReference type="AlphaFoldDB" id="A0A1H9GDV9"/>
<dbReference type="OrthoDB" id="982642at2"/>
<proteinExistence type="predicted"/>
<protein>
    <submittedName>
        <fullName evidence="1">Pyocin activator protein PrtN</fullName>
    </submittedName>
</protein>
<evidence type="ECO:0000313" key="2">
    <source>
        <dbReference type="Proteomes" id="UP000198749"/>
    </source>
</evidence>
<dbReference type="STRING" id="355243.SAMN03080615_01627"/>